<dbReference type="InterPro" id="IPR029063">
    <property type="entry name" value="SAM-dependent_MTases_sf"/>
</dbReference>
<evidence type="ECO:0008006" key="3">
    <source>
        <dbReference type="Google" id="ProtNLM"/>
    </source>
</evidence>
<sequence length="315" mass="34784">MGDYSTPAPETATFHHANDQPYSLQHNHLAACRLNLQHYLWREVFQFNLHPSIPIPIPNPTSTSTSNSETNPPLIADIACGTALWLIDMSHQLPHAHLDGFDIDLTQAPPPQWLPENITLREWDALTPVPADLHGRYDIVHVRLAVLFLSGRDVDPAPFIRNLYSLLKPGGWVQWDELDCVRMCVKKITTTPSSFSSFSCCLGGDDTPALEELRVACSADGRHDWAVGIAGMLEKEGFVDTRTEGFDEKDELVRAFGDQHLLTMGEFGAKLGQGGKVKAAQRFGVLVEEAYREMVGRGAALSIPRVVGVGRKPVL</sequence>
<gene>
    <name evidence="1" type="ORF">BO78DRAFT_438213</name>
</gene>
<accession>A0A319DT24</accession>
<dbReference type="VEuPathDB" id="FungiDB:BO78DRAFT_438213"/>
<reference evidence="1 2" key="1">
    <citation type="submission" date="2018-02" db="EMBL/GenBank/DDBJ databases">
        <title>The genomes of Aspergillus section Nigri reveals drivers in fungal speciation.</title>
        <authorList>
            <consortium name="DOE Joint Genome Institute"/>
            <person name="Vesth T.C."/>
            <person name="Nybo J."/>
            <person name="Theobald S."/>
            <person name="Brandl J."/>
            <person name="Frisvad J.C."/>
            <person name="Nielsen K.F."/>
            <person name="Lyhne E.K."/>
            <person name="Kogle M.E."/>
            <person name="Kuo A."/>
            <person name="Riley R."/>
            <person name="Clum A."/>
            <person name="Nolan M."/>
            <person name="Lipzen A."/>
            <person name="Salamov A."/>
            <person name="Henrissat B."/>
            <person name="Wiebenga A."/>
            <person name="De vries R.P."/>
            <person name="Grigoriev I.V."/>
            <person name="Mortensen U.H."/>
            <person name="Andersen M.R."/>
            <person name="Baker S.E."/>
        </authorList>
    </citation>
    <scope>NUCLEOTIDE SEQUENCE [LARGE SCALE GENOMIC DNA]</scope>
    <source>
        <strain evidence="1 2">CBS 121057</strain>
    </source>
</reference>
<dbReference type="AlphaFoldDB" id="A0A319DT24"/>
<dbReference type="CDD" id="cd02440">
    <property type="entry name" value="AdoMet_MTases"/>
    <property type="match status" value="1"/>
</dbReference>
<dbReference type="OrthoDB" id="417697at2759"/>
<dbReference type="PANTHER" id="PTHR43591">
    <property type="entry name" value="METHYLTRANSFERASE"/>
    <property type="match status" value="1"/>
</dbReference>
<dbReference type="Gene3D" id="3.40.50.150">
    <property type="entry name" value="Vaccinia Virus protein VP39"/>
    <property type="match status" value="1"/>
</dbReference>
<organism evidence="1 2">
    <name type="scientific">Aspergillus sclerotiicarbonarius (strain CBS 121057 / IBT 28362)</name>
    <dbReference type="NCBI Taxonomy" id="1448318"/>
    <lineage>
        <taxon>Eukaryota</taxon>
        <taxon>Fungi</taxon>
        <taxon>Dikarya</taxon>
        <taxon>Ascomycota</taxon>
        <taxon>Pezizomycotina</taxon>
        <taxon>Eurotiomycetes</taxon>
        <taxon>Eurotiomycetidae</taxon>
        <taxon>Eurotiales</taxon>
        <taxon>Aspergillaceae</taxon>
        <taxon>Aspergillus</taxon>
        <taxon>Aspergillus subgen. Circumdati</taxon>
    </lineage>
</organism>
<evidence type="ECO:0000313" key="1">
    <source>
        <dbReference type="EMBL" id="PYI00580.1"/>
    </source>
</evidence>
<protein>
    <recommendedName>
        <fullName evidence="3">S-adenosyl-L-methionine-dependent methyltransferase</fullName>
    </recommendedName>
</protein>
<name>A0A319DT24_ASPSB</name>
<dbReference type="SUPFAM" id="SSF53335">
    <property type="entry name" value="S-adenosyl-L-methionine-dependent methyltransferases"/>
    <property type="match status" value="1"/>
</dbReference>
<keyword evidence="2" id="KW-1185">Reference proteome</keyword>
<proteinExistence type="predicted"/>
<dbReference type="PANTHER" id="PTHR43591:SF96">
    <property type="entry name" value="PUTATIVE-RELATED"/>
    <property type="match status" value="1"/>
</dbReference>
<dbReference type="STRING" id="1448318.A0A319DT24"/>
<evidence type="ECO:0000313" key="2">
    <source>
        <dbReference type="Proteomes" id="UP000248423"/>
    </source>
</evidence>
<dbReference type="EMBL" id="KZ826444">
    <property type="protein sequence ID" value="PYI00580.1"/>
    <property type="molecule type" value="Genomic_DNA"/>
</dbReference>
<dbReference type="Proteomes" id="UP000248423">
    <property type="component" value="Unassembled WGS sequence"/>
</dbReference>